<keyword evidence="8" id="KW-0732">Signal</keyword>
<dbReference type="Pfam" id="PF09286">
    <property type="entry name" value="Pro-kuma_activ"/>
    <property type="match status" value="1"/>
</dbReference>
<protein>
    <submittedName>
        <fullName evidence="10">S53 family peptidase</fullName>
    </submittedName>
</protein>
<dbReference type="RefSeq" id="WP_345136683.1">
    <property type="nucleotide sequence ID" value="NZ_BAABAT010000037.1"/>
</dbReference>
<evidence type="ECO:0000313" key="10">
    <source>
        <dbReference type="EMBL" id="GAA4259788.1"/>
    </source>
</evidence>
<reference evidence="11" key="1">
    <citation type="journal article" date="2019" name="Int. J. Syst. Evol. Microbiol.">
        <title>The Global Catalogue of Microorganisms (GCM) 10K type strain sequencing project: providing services to taxonomists for standard genome sequencing and annotation.</title>
        <authorList>
            <consortium name="The Broad Institute Genomics Platform"/>
            <consortium name="The Broad Institute Genome Sequencing Center for Infectious Disease"/>
            <person name="Wu L."/>
            <person name="Ma J."/>
        </authorList>
    </citation>
    <scope>NUCLEOTIDE SEQUENCE [LARGE SCALE GENOMIC DNA]</scope>
    <source>
        <strain evidence="11">JCM 17441</strain>
    </source>
</reference>
<dbReference type="InterPro" id="IPR030400">
    <property type="entry name" value="Sedolisin_dom"/>
</dbReference>
<evidence type="ECO:0000256" key="3">
    <source>
        <dbReference type="ARBA" id="ARBA00022723"/>
    </source>
</evidence>
<keyword evidence="6" id="KW-0106">Calcium</keyword>
<dbReference type="PANTHER" id="PTHR14218">
    <property type="entry name" value="PROTEASE S8 TRIPEPTIDYL PEPTIDASE I CLN2"/>
    <property type="match status" value="1"/>
</dbReference>
<dbReference type="CDD" id="cd11377">
    <property type="entry name" value="Pro-peptidase_S53"/>
    <property type="match status" value="1"/>
</dbReference>
<accession>A0ABP8DMK9</accession>
<dbReference type="InterPro" id="IPR050819">
    <property type="entry name" value="Tripeptidyl-peptidase_I"/>
</dbReference>
<dbReference type="CDD" id="cd04056">
    <property type="entry name" value="Peptidases_S53"/>
    <property type="match status" value="1"/>
</dbReference>
<gene>
    <name evidence="10" type="ORF">GCM10022255_085810</name>
</gene>
<keyword evidence="5" id="KW-0720">Serine protease</keyword>
<dbReference type="Proteomes" id="UP001500620">
    <property type="component" value="Unassembled WGS sequence"/>
</dbReference>
<dbReference type="InterPro" id="IPR000209">
    <property type="entry name" value="Peptidase_S8/S53_dom"/>
</dbReference>
<comment type="caution">
    <text evidence="10">The sequence shown here is derived from an EMBL/GenBank/DDBJ whole genome shotgun (WGS) entry which is preliminary data.</text>
</comment>
<dbReference type="InterPro" id="IPR015366">
    <property type="entry name" value="S53_propep"/>
</dbReference>
<evidence type="ECO:0000256" key="5">
    <source>
        <dbReference type="ARBA" id="ARBA00022825"/>
    </source>
</evidence>
<comment type="cofactor">
    <cofactor evidence="1">
        <name>Ca(2+)</name>
        <dbReference type="ChEBI" id="CHEBI:29108"/>
    </cofactor>
</comment>
<dbReference type="EMBL" id="BAABAT010000037">
    <property type="protein sequence ID" value="GAA4259788.1"/>
    <property type="molecule type" value="Genomic_DNA"/>
</dbReference>
<feature type="chain" id="PRO_5045432053" evidence="8">
    <location>
        <begin position="29"/>
        <end position="605"/>
    </location>
</feature>
<feature type="domain" description="Peptidase S53" evidence="9">
    <location>
        <begin position="217"/>
        <end position="605"/>
    </location>
</feature>
<evidence type="ECO:0000256" key="6">
    <source>
        <dbReference type="ARBA" id="ARBA00022837"/>
    </source>
</evidence>
<dbReference type="SMART" id="SM00944">
    <property type="entry name" value="Pro-kuma_activ"/>
    <property type="match status" value="1"/>
</dbReference>
<dbReference type="Gene3D" id="3.40.50.200">
    <property type="entry name" value="Peptidase S8/S53 domain"/>
    <property type="match status" value="1"/>
</dbReference>
<keyword evidence="3" id="KW-0479">Metal-binding</keyword>
<dbReference type="InterPro" id="IPR036852">
    <property type="entry name" value="Peptidase_S8/S53_dom_sf"/>
</dbReference>
<proteinExistence type="predicted"/>
<name>A0ABP8DMK9_9ACTN</name>
<dbReference type="SUPFAM" id="SSF52743">
    <property type="entry name" value="Subtilisin-like"/>
    <property type="match status" value="1"/>
</dbReference>
<dbReference type="Pfam" id="PF00082">
    <property type="entry name" value="Peptidase_S8"/>
    <property type="match status" value="1"/>
</dbReference>
<organism evidence="10 11">
    <name type="scientific">Dactylosporangium darangshiense</name>
    <dbReference type="NCBI Taxonomy" id="579108"/>
    <lineage>
        <taxon>Bacteria</taxon>
        <taxon>Bacillati</taxon>
        <taxon>Actinomycetota</taxon>
        <taxon>Actinomycetes</taxon>
        <taxon>Micromonosporales</taxon>
        <taxon>Micromonosporaceae</taxon>
        <taxon>Dactylosporangium</taxon>
    </lineage>
</organism>
<evidence type="ECO:0000256" key="7">
    <source>
        <dbReference type="ARBA" id="ARBA00023145"/>
    </source>
</evidence>
<keyword evidence="7" id="KW-0865">Zymogen</keyword>
<evidence type="ECO:0000256" key="2">
    <source>
        <dbReference type="ARBA" id="ARBA00022670"/>
    </source>
</evidence>
<feature type="signal peptide" evidence="8">
    <location>
        <begin position="1"/>
        <end position="28"/>
    </location>
</feature>
<evidence type="ECO:0000256" key="8">
    <source>
        <dbReference type="SAM" id="SignalP"/>
    </source>
</evidence>
<dbReference type="PROSITE" id="PS51695">
    <property type="entry name" value="SEDOLISIN"/>
    <property type="match status" value="1"/>
</dbReference>
<sequence>MRRTPLAAAVAAAASAAAVFALAPSASATPAFPGGGSGVPDSAPVIMTLTLAADPSAVSAAAAAVSTPGSPTFGRHLNRSQVRDRYGADPSQVARVTRWASKAGFRVVGLDDTRSRLTITGNVRQARAAFGTQLHDSSVAGVRVRTTASAPRIPATVRGDVRAVSGLSQQVARPLIARPAAVPNADGQYCSAYWAQYNKASVPQKYPAGKQSNVLCGYTGPQLRAMYSLGSSDRGQGQTVVIVGAYTSPTVLADANATFAENGVPALPADQFVVKQYNLPGGASGCDRDAWTAEQALDVQTVHTLAPDARIVYVAAPDCTQLEEAVAAVIADPSVDATVISASWGIVGEPNDSAYLTATNTILARAALLGIGFYAGSGDYGDNSSLEGATGPTAMFPASSPWATAVGGTSTGLGGSNQVVMQTGWESAANVLSRGAWKRLSPPLAGGAGGGPSHFFDKPSWQANLPGAKRTVPDVSALADPYTGFYVGYTVGGQYRAGPIGGTSLATPIIASLTAVAQARTGGIAVVGLAAPVLYAKAAAGRPIVTDVTHTAAGIWTPATAAGQPSGDYLLDLDAGVQSLKTGPGYDPVTGLGAPGPSYLTDLVS</sequence>
<keyword evidence="2" id="KW-0645">Protease</keyword>
<keyword evidence="4" id="KW-0378">Hydrolase</keyword>
<keyword evidence="11" id="KW-1185">Reference proteome</keyword>
<evidence type="ECO:0000256" key="4">
    <source>
        <dbReference type="ARBA" id="ARBA00022801"/>
    </source>
</evidence>
<evidence type="ECO:0000256" key="1">
    <source>
        <dbReference type="ARBA" id="ARBA00001913"/>
    </source>
</evidence>
<dbReference type="PANTHER" id="PTHR14218:SF15">
    <property type="entry name" value="TRIPEPTIDYL-PEPTIDASE 1"/>
    <property type="match status" value="1"/>
</dbReference>
<evidence type="ECO:0000259" key="9">
    <source>
        <dbReference type="PROSITE" id="PS51695"/>
    </source>
</evidence>
<dbReference type="SUPFAM" id="SSF54897">
    <property type="entry name" value="Protease propeptides/inhibitors"/>
    <property type="match status" value="1"/>
</dbReference>
<evidence type="ECO:0000313" key="11">
    <source>
        <dbReference type="Proteomes" id="UP001500620"/>
    </source>
</evidence>